<name>A0AAD2PV92_9STRA</name>
<accession>A0AAD2PV92</accession>
<keyword evidence="3" id="KW-1185">Reference proteome</keyword>
<gene>
    <name evidence="2" type="ORF">CYCCA115_LOCUS14911</name>
</gene>
<feature type="region of interest" description="Disordered" evidence="1">
    <location>
        <begin position="186"/>
        <end position="216"/>
    </location>
</feature>
<dbReference type="EMBL" id="CAKOGP040001869">
    <property type="protein sequence ID" value="CAJ1954319.1"/>
    <property type="molecule type" value="Genomic_DNA"/>
</dbReference>
<comment type="caution">
    <text evidence="2">The sequence shown here is derived from an EMBL/GenBank/DDBJ whole genome shotgun (WGS) entry which is preliminary data.</text>
</comment>
<proteinExistence type="predicted"/>
<reference evidence="2" key="1">
    <citation type="submission" date="2023-08" db="EMBL/GenBank/DDBJ databases">
        <authorList>
            <person name="Audoor S."/>
            <person name="Bilcke G."/>
        </authorList>
    </citation>
    <scope>NUCLEOTIDE SEQUENCE</scope>
</reference>
<organism evidence="2 3">
    <name type="scientific">Cylindrotheca closterium</name>
    <dbReference type="NCBI Taxonomy" id="2856"/>
    <lineage>
        <taxon>Eukaryota</taxon>
        <taxon>Sar</taxon>
        <taxon>Stramenopiles</taxon>
        <taxon>Ochrophyta</taxon>
        <taxon>Bacillariophyta</taxon>
        <taxon>Bacillariophyceae</taxon>
        <taxon>Bacillariophycidae</taxon>
        <taxon>Bacillariales</taxon>
        <taxon>Bacillariaceae</taxon>
        <taxon>Cylindrotheca</taxon>
    </lineage>
</organism>
<dbReference type="AlphaFoldDB" id="A0AAD2PV92"/>
<evidence type="ECO:0000256" key="1">
    <source>
        <dbReference type="SAM" id="MobiDB-lite"/>
    </source>
</evidence>
<evidence type="ECO:0000313" key="2">
    <source>
        <dbReference type="EMBL" id="CAJ1954319.1"/>
    </source>
</evidence>
<dbReference type="Proteomes" id="UP001295423">
    <property type="component" value="Unassembled WGS sequence"/>
</dbReference>
<evidence type="ECO:0000313" key="3">
    <source>
        <dbReference type="Proteomes" id="UP001295423"/>
    </source>
</evidence>
<feature type="region of interest" description="Disordered" evidence="1">
    <location>
        <begin position="1"/>
        <end position="31"/>
    </location>
</feature>
<protein>
    <submittedName>
        <fullName evidence="2">Uncharacterized protein</fullName>
    </submittedName>
</protein>
<sequence length="390" mass="43000">MNPNDRNRRPPGSKKGVPAIPKRNMDDDEEEVTRRIGGVRPNFSPNLSNTQFASPMLPSPMMQTAPSKLQASVPNKSRQVYNWALHTVPTLPEFYPLERTAVFIAGTSCETIASRIAKVLRERSIEASYDDAKAKVRCMSTEGVDFRVRLYRGRDQFSDGIIVEVQRRFGSGLAFYNETKAILNAAEGKPPAPTPMTLSSRNLPEVSDDEDDSYVPPPSGASSLLVVSKMLRIPGFDGQYLGLSTLATLVDPEKMSPQTSRKVSAELLKPDSESDVGPQVFSYIISRKEDEDYAQLRILALQVLAHAIKATGIIPAFLRGDLRAVLLEDVKAAEKHPRAACAALGSMEFFIHGDEDTMELNEAFESAFAAGEARHNMLMQQAQRCIATIR</sequence>